<dbReference type="EMBL" id="GL732578">
    <property type="protein sequence ID" value="EFX75015.1"/>
    <property type="molecule type" value="Genomic_DNA"/>
</dbReference>
<organism evidence="1 2">
    <name type="scientific">Daphnia pulex</name>
    <name type="common">Water flea</name>
    <dbReference type="NCBI Taxonomy" id="6669"/>
    <lineage>
        <taxon>Eukaryota</taxon>
        <taxon>Metazoa</taxon>
        <taxon>Ecdysozoa</taxon>
        <taxon>Arthropoda</taxon>
        <taxon>Crustacea</taxon>
        <taxon>Branchiopoda</taxon>
        <taxon>Diplostraca</taxon>
        <taxon>Cladocera</taxon>
        <taxon>Anomopoda</taxon>
        <taxon>Daphniidae</taxon>
        <taxon>Daphnia</taxon>
    </lineage>
</organism>
<reference evidence="1 2" key="1">
    <citation type="journal article" date="2011" name="Science">
        <title>The ecoresponsive genome of Daphnia pulex.</title>
        <authorList>
            <person name="Colbourne J.K."/>
            <person name="Pfrender M.E."/>
            <person name="Gilbert D."/>
            <person name="Thomas W.K."/>
            <person name="Tucker A."/>
            <person name="Oakley T.H."/>
            <person name="Tokishita S."/>
            <person name="Aerts A."/>
            <person name="Arnold G.J."/>
            <person name="Basu M.K."/>
            <person name="Bauer D.J."/>
            <person name="Caceres C.E."/>
            <person name="Carmel L."/>
            <person name="Casola C."/>
            <person name="Choi J.H."/>
            <person name="Detter J.C."/>
            <person name="Dong Q."/>
            <person name="Dusheyko S."/>
            <person name="Eads B.D."/>
            <person name="Frohlich T."/>
            <person name="Geiler-Samerotte K.A."/>
            <person name="Gerlach D."/>
            <person name="Hatcher P."/>
            <person name="Jogdeo S."/>
            <person name="Krijgsveld J."/>
            <person name="Kriventseva E.V."/>
            <person name="Kultz D."/>
            <person name="Laforsch C."/>
            <person name="Lindquist E."/>
            <person name="Lopez J."/>
            <person name="Manak J.R."/>
            <person name="Muller J."/>
            <person name="Pangilinan J."/>
            <person name="Patwardhan R.P."/>
            <person name="Pitluck S."/>
            <person name="Pritham E.J."/>
            <person name="Rechtsteiner A."/>
            <person name="Rho M."/>
            <person name="Rogozin I.B."/>
            <person name="Sakarya O."/>
            <person name="Salamov A."/>
            <person name="Schaack S."/>
            <person name="Shapiro H."/>
            <person name="Shiga Y."/>
            <person name="Skalitzky C."/>
            <person name="Smith Z."/>
            <person name="Souvorov A."/>
            <person name="Sung W."/>
            <person name="Tang Z."/>
            <person name="Tsuchiya D."/>
            <person name="Tu H."/>
            <person name="Vos H."/>
            <person name="Wang M."/>
            <person name="Wolf Y.I."/>
            <person name="Yamagata H."/>
            <person name="Yamada T."/>
            <person name="Ye Y."/>
            <person name="Shaw J.R."/>
            <person name="Andrews J."/>
            <person name="Crease T.J."/>
            <person name="Tang H."/>
            <person name="Lucas S.M."/>
            <person name="Robertson H.M."/>
            <person name="Bork P."/>
            <person name="Koonin E.V."/>
            <person name="Zdobnov E.M."/>
            <person name="Grigoriev I.V."/>
            <person name="Lynch M."/>
            <person name="Boore J.L."/>
        </authorList>
    </citation>
    <scope>NUCLEOTIDE SEQUENCE [LARGE SCALE GENOMIC DNA]</scope>
</reference>
<keyword evidence="2" id="KW-1185">Reference proteome</keyword>
<dbReference type="InParanoid" id="E9GZL0"/>
<dbReference type="AlphaFoldDB" id="E9GZL0"/>
<evidence type="ECO:0000313" key="1">
    <source>
        <dbReference type="EMBL" id="EFX75015.1"/>
    </source>
</evidence>
<dbReference type="HOGENOM" id="CLU_895065_0_0_1"/>
<gene>
    <name evidence="1" type="ORF">DAPPUDRAFT_323724</name>
</gene>
<proteinExistence type="predicted"/>
<protein>
    <submittedName>
        <fullName evidence="1">Uncharacterized protein</fullName>
    </submittedName>
</protein>
<sequence length="311" mass="35411">MGSQRPCKNNFTTFIQANLAIILPNPLILPKLKKIDKDPSINMDFPINQGKESVTVNQPDYASLPLTEFVGTNVCCRSMDEPDEEQTINVAEYPYVSGDSMTYANEPSVPNVPSTSFDFGSLTRVIKLPSNWRWDIVDQSCYTTIQSGKEFVHKIVFITDMLLTFFINGREVIFPFLKHDIIWKLIDLQRALYEFDTLHPCPGMLDHSLCSSSCRNVKNSHGTELRSLICKSVCNKDEKQCPNCRVHEGKLHYLKSQDGSISKGCCSYKKTENESEESSALHSARKDWCTNCEQLTTQYPYHVRQSNIEKD</sequence>
<dbReference type="Proteomes" id="UP000000305">
    <property type="component" value="Unassembled WGS sequence"/>
</dbReference>
<name>E9GZL0_DAPPU</name>
<evidence type="ECO:0000313" key="2">
    <source>
        <dbReference type="Proteomes" id="UP000000305"/>
    </source>
</evidence>
<dbReference type="OrthoDB" id="6376755at2759"/>
<dbReference type="KEGG" id="dpx:DAPPUDRAFT_323724"/>
<accession>E9GZL0</accession>